<dbReference type="Pfam" id="PF01436">
    <property type="entry name" value="NHL"/>
    <property type="match status" value="1"/>
</dbReference>
<evidence type="ECO:0000313" key="4">
    <source>
        <dbReference type="EMBL" id="CAF4373976.1"/>
    </source>
</evidence>
<name>A0A820MGT6_9BILA</name>
<protein>
    <recommendedName>
        <fullName evidence="6">NHL repeat-containing protein</fullName>
    </recommendedName>
</protein>
<reference evidence="4" key="1">
    <citation type="submission" date="2021-02" db="EMBL/GenBank/DDBJ databases">
        <authorList>
            <person name="Nowell W R."/>
        </authorList>
    </citation>
    <scope>NUCLEOTIDE SEQUENCE</scope>
</reference>
<dbReference type="GO" id="GO:0008270">
    <property type="term" value="F:zinc ion binding"/>
    <property type="evidence" value="ECO:0007669"/>
    <property type="project" value="UniProtKB-KW"/>
</dbReference>
<keyword evidence="1" id="KW-0677">Repeat</keyword>
<feature type="signal peptide" evidence="3">
    <location>
        <begin position="1"/>
        <end position="19"/>
    </location>
</feature>
<dbReference type="InterPro" id="IPR001258">
    <property type="entry name" value="NHL_repeat"/>
</dbReference>
<keyword evidence="3" id="KW-0732">Signal</keyword>
<dbReference type="InterPro" id="IPR050952">
    <property type="entry name" value="TRIM-NHL_E3_ligases"/>
</dbReference>
<dbReference type="PROSITE" id="PS51125">
    <property type="entry name" value="NHL"/>
    <property type="match status" value="2"/>
</dbReference>
<feature type="chain" id="PRO_5033041075" description="NHL repeat-containing protein" evidence="3">
    <location>
        <begin position="20"/>
        <end position="451"/>
    </location>
</feature>
<dbReference type="PANTHER" id="PTHR24104:SF25">
    <property type="entry name" value="PROTEIN LIN-41"/>
    <property type="match status" value="1"/>
</dbReference>
<evidence type="ECO:0008006" key="6">
    <source>
        <dbReference type="Google" id="ProtNLM"/>
    </source>
</evidence>
<dbReference type="AlphaFoldDB" id="A0A820MGT6"/>
<dbReference type="SUPFAM" id="SSF63829">
    <property type="entry name" value="Calcium-dependent phosphotriesterase"/>
    <property type="match status" value="1"/>
</dbReference>
<dbReference type="Proteomes" id="UP000663862">
    <property type="component" value="Unassembled WGS sequence"/>
</dbReference>
<comment type="caution">
    <text evidence="4">The sequence shown here is derived from an EMBL/GenBank/DDBJ whole genome shotgun (WGS) entry which is preliminary data.</text>
</comment>
<dbReference type="InterPro" id="IPR011042">
    <property type="entry name" value="6-blade_b-propeller_TolB-like"/>
</dbReference>
<evidence type="ECO:0000256" key="3">
    <source>
        <dbReference type="SAM" id="SignalP"/>
    </source>
</evidence>
<gene>
    <name evidence="4" type="ORF">TSG867_LOCUS11094</name>
</gene>
<organism evidence="4 5">
    <name type="scientific">Rotaria socialis</name>
    <dbReference type="NCBI Taxonomy" id="392032"/>
    <lineage>
        <taxon>Eukaryota</taxon>
        <taxon>Metazoa</taxon>
        <taxon>Spiralia</taxon>
        <taxon>Gnathifera</taxon>
        <taxon>Rotifera</taxon>
        <taxon>Eurotatoria</taxon>
        <taxon>Bdelloidea</taxon>
        <taxon>Philodinida</taxon>
        <taxon>Philodinidae</taxon>
        <taxon>Rotaria</taxon>
    </lineage>
</organism>
<feature type="repeat" description="NHL" evidence="2">
    <location>
        <begin position="265"/>
        <end position="304"/>
    </location>
</feature>
<evidence type="ECO:0000313" key="5">
    <source>
        <dbReference type="Proteomes" id="UP000663862"/>
    </source>
</evidence>
<proteinExistence type="predicted"/>
<dbReference type="EMBL" id="CAJOBQ010000525">
    <property type="protein sequence ID" value="CAF4373976.1"/>
    <property type="molecule type" value="Genomic_DNA"/>
</dbReference>
<accession>A0A820MGT6</accession>
<dbReference type="Gene3D" id="2.120.10.30">
    <property type="entry name" value="TolB, C-terminal domain"/>
    <property type="match status" value="2"/>
</dbReference>
<evidence type="ECO:0000256" key="2">
    <source>
        <dbReference type="PROSITE-ProRule" id="PRU00504"/>
    </source>
</evidence>
<sequence length="451" mass="47496">MLHTILLIIGTIFIANIKGQSTVKFSSSCTVPICGVSNGGTSGSCSGSAPCFNFQSANETLCAPQVQCSLFDLCISGTRCATNTSICILNSCCSQPICMPRALASACVASNASATVYPPTYVTTTPPPSGVAPDTALVPIRPLSASIRLCNNATWDPNFSIISGANGATGRNATMFSNPYDVFIDQNNMIYVADYGNYRIQKFNSSSAIGTTVASTSPFQPTVIYVDGAETIYSCENAYGVMLYGRVQKYTQGNIYGITLLGGAGKCGAALNQLCGCSGIYADRSGSLYISDSENNRVLLYNTTTGSIALLAGTNGISGSQPDQLSYPGGIYVDENQTLFVLDGLNGRLQKFVSGNRTAISIPGVPMDFLYRNVVPMKGDSMGSLYIGGSYITRLASGSMNMSILFNASLVGSSRYWGNKNFVGVSFDTSGSMYTIANSMLVKLNLLSNTC</sequence>
<evidence type="ECO:0000256" key="1">
    <source>
        <dbReference type="ARBA" id="ARBA00022737"/>
    </source>
</evidence>
<feature type="repeat" description="NHL" evidence="2">
    <location>
        <begin position="167"/>
        <end position="206"/>
    </location>
</feature>
<dbReference type="CDD" id="cd05819">
    <property type="entry name" value="NHL"/>
    <property type="match status" value="1"/>
</dbReference>
<dbReference type="PANTHER" id="PTHR24104">
    <property type="entry name" value="E3 UBIQUITIN-PROTEIN LIGASE NHLRC1-RELATED"/>
    <property type="match status" value="1"/>
</dbReference>